<dbReference type="Proteomes" id="UP000689195">
    <property type="component" value="Unassembled WGS sequence"/>
</dbReference>
<keyword evidence="3" id="KW-1185">Reference proteome</keyword>
<evidence type="ECO:0000313" key="2">
    <source>
        <dbReference type="EMBL" id="CAD8212624.1"/>
    </source>
</evidence>
<proteinExistence type="predicted"/>
<evidence type="ECO:0000313" key="3">
    <source>
        <dbReference type="Proteomes" id="UP000689195"/>
    </source>
</evidence>
<accession>A0A8S1YN83</accession>
<protein>
    <submittedName>
        <fullName evidence="2">Uncharacterized protein</fullName>
    </submittedName>
</protein>
<evidence type="ECO:0000256" key="1">
    <source>
        <dbReference type="SAM" id="Coils"/>
    </source>
</evidence>
<reference evidence="2" key="1">
    <citation type="submission" date="2021-01" db="EMBL/GenBank/DDBJ databases">
        <authorList>
            <consortium name="Genoscope - CEA"/>
            <person name="William W."/>
        </authorList>
    </citation>
    <scope>NUCLEOTIDE SEQUENCE</scope>
</reference>
<sequence length="179" mass="22182">MIIKLFNLQYKNKITVNKEFILQDQQKIFLDNIESYNYRNNINEYFNNTKRLFINFLNNSEIDKIYKALLHKISLKTYKRITKTDLREYKIFYQALEKQQYQKKLKFQLRVLQRQVSKYENSIKKIIDDYVNEISLTQIYVAQKKKIMFIIQKHLLKLQKYLLQSLQQQEIWFYFIFMS</sequence>
<feature type="coiled-coil region" evidence="1">
    <location>
        <begin position="102"/>
        <end position="129"/>
    </location>
</feature>
<dbReference type="AlphaFoldDB" id="A0A8S1YN83"/>
<name>A0A8S1YN83_9CILI</name>
<gene>
    <name evidence="2" type="ORF">PPENT_87.1.T1700003</name>
</gene>
<organism evidence="2 3">
    <name type="scientific">Paramecium pentaurelia</name>
    <dbReference type="NCBI Taxonomy" id="43138"/>
    <lineage>
        <taxon>Eukaryota</taxon>
        <taxon>Sar</taxon>
        <taxon>Alveolata</taxon>
        <taxon>Ciliophora</taxon>
        <taxon>Intramacronucleata</taxon>
        <taxon>Oligohymenophorea</taxon>
        <taxon>Peniculida</taxon>
        <taxon>Parameciidae</taxon>
        <taxon>Paramecium</taxon>
    </lineage>
</organism>
<comment type="caution">
    <text evidence="2">The sequence shown here is derived from an EMBL/GenBank/DDBJ whole genome shotgun (WGS) entry which is preliminary data.</text>
</comment>
<dbReference type="EMBL" id="CAJJDO010000170">
    <property type="protein sequence ID" value="CAD8212624.1"/>
    <property type="molecule type" value="Genomic_DNA"/>
</dbReference>
<keyword evidence="1" id="KW-0175">Coiled coil</keyword>